<dbReference type="Proteomes" id="UP001314169">
    <property type="component" value="Chromosome 11"/>
</dbReference>
<gene>
    <name evidence="2" type="ORF">MPIPNATIZW_LOCUS3000</name>
</gene>
<evidence type="ECO:0000313" key="3">
    <source>
        <dbReference type="Proteomes" id="UP001314169"/>
    </source>
</evidence>
<reference evidence="2" key="1">
    <citation type="submission" date="2023-12" db="EMBL/GenBank/DDBJ databases">
        <authorList>
            <person name="Brown T."/>
        </authorList>
    </citation>
    <scope>NUCLEOTIDE SEQUENCE</scope>
</reference>
<feature type="region of interest" description="Disordered" evidence="1">
    <location>
        <begin position="133"/>
        <end position="158"/>
    </location>
</feature>
<feature type="compositionally biased region" description="Basic and acidic residues" evidence="1">
    <location>
        <begin position="147"/>
        <end position="158"/>
    </location>
</feature>
<accession>A0ABN9ZDC7</accession>
<protein>
    <submittedName>
        <fullName evidence="2">Uncharacterized protein</fullName>
    </submittedName>
</protein>
<name>A0ABN9ZDC7_PIPNA</name>
<proteinExistence type="predicted"/>
<evidence type="ECO:0000256" key="1">
    <source>
        <dbReference type="SAM" id="MobiDB-lite"/>
    </source>
</evidence>
<dbReference type="EMBL" id="OY882868">
    <property type="protein sequence ID" value="CAK6434694.1"/>
    <property type="molecule type" value="Genomic_DNA"/>
</dbReference>
<sequence length="158" mass="17071">MSLPSQCLAGIKACQGLALNTTTQSPRQTVRPSPSYRCGLCAGTAGRGLAGRVPLGLLTHPQFLRHKRTRASTANPNTHPSWRQVRKTAWGRPLWLTEPVAEGRSLLLAGACSPSPKHGRVARLPAVSRAACPRPCPQRTASLKTPGPREPERKRTVF</sequence>
<evidence type="ECO:0000313" key="2">
    <source>
        <dbReference type="EMBL" id="CAK6434694.1"/>
    </source>
</evidence>
<organism evidence="2 3">
    <name type="scientific">Pipistrellus nathusii</name>
    <name type="common">Nathusius' pipistrelle</name>
    <dbReference type="NCBI Taxonomy" id="59473"/>
    <lineage>
        <taxon>Eukaryota</taxon>
        <taxon>Metazoa</taxon>
        <taxon>Chordata</taxon>
        <taxon>Craniata</taxon>
        <taxon>Vertebrata</taxon>
        <taxon>Euteleostomi</taxon>
        <taxon>Mammalia</taxon>
        <taxon>Eutheria</taxon>
        <taxon>Laurasiatheria</taxon>
        <taxon>Chiroptera</taxon>
        <taxon>Yangochiroptera</taxon>
        <taxon>Vespertilionidae</taxon>
        <taxon>Pipistrellus</taxon>
    </lineage>
</organism>
<keyword evidence="3" id="KW-1185">Reference proteome</keyword>